<evidence type="ECO:0000256" key="1">
    <source>
        <dbReference type="ARBA" id="ARBA00001974"/>
    </source>
</evidence>
<evidence type="ECO:0000256" key="13">
    <source>
        <dbReference type="ARBA" id="ARBA00045957"/>
    </source>
</evidence>
<evidence type="ECO:0000256" key="17">
    <source>
        <dbReference type="ARBA" id="ARBA00049443"/>
    </source>
</evidence>
<proteinExistence type="inferred from homology"/>
<dbReference type="Ensembl" id="ENSLLET00000026364.1">
    <property type="protein sequence ID" value="ENSLLEP00000025393.1"/>
    <property type="gene ID" value="ENSLLEG00000016120.1"/>
</dbReference>
<dbReference type="Gene3D" id="3.50.50.60">
    <property type="entry name" value="FAD/NAD(P)-binding domain"/>
    <property type="match status" value="4"/>
</dbReference>
<evidence type="ECO:0000256" key="11">
    <source>
        <dbReference type="ARBA" id="ARBA00023033"/>
    </source>
</evidence>
<keyword evidence="22" id="KW-1185">Reference proteome</keyword>
<dbReference type="Proteomes" id="UP000694569">
    <property type="component" value="Unplaced"/>
</dbReference>
<evidence type="ECO:0000256" key="3">
    <source>
        <dbReference type="ARBA" id="ARBA00009183"/>
    </source>
</evidence>
<evidence type="ECO:0000256" key="16">
    <source>
        <dbReference type="ARBA" id="ARBA00048088"/>
    </source>
</evidence>
<dbReference type="InterPro" id="IPR036188">
    <property type="entry name" value="FAD/NAD-bd_sf"/>
</dbReference>
<evidence type="ECO:0000256" key="19">
    <source>
        <dbReference type="RuleBase" id="RU361177"/>
    </source>
</evidence>
<keyword evidence="7 18" id="KW-0274">FAD</keyword>
<accession>A0A8C5WAK6</accession>
<evidence type="ECO:0000256" key="7">
    <source>
        <dbReference type="ARBA" id="ARBA00022827"/>
    </source>
</evidence>
<comment type="catalytic activity">
    <reaction evidence="15">
        <text>hypotaurine + NADPH + O2 + H(+) = taurine + NADP(+) + H2O</text>
        <dbReference type="Rhea" id="RHEA:69819"/>
        <dbReference type="ChEBI" id="CHEBI:15377"/>
        <dbReference type="ChEBI" id="CHEBI:15378"/>
        <dbReference type="ChEBI" id="CHEBI:15379"/>
        <dbReference type="ChEBI" id="CHEBI:57783"/>
        <dbReference type="ChEBI" id="CHEBI:57853"/>
        <dbReference type="ChEBI" id="CHEBI:58349"/>
        <dbReference type="ChEBI" id="CHEBI:507393"/>
        <dbReference type="EC" id="1.14.13.8"/>
    </reaction>
    <physiologicalReaction direction="left-to-right" evidence="15">
        <dbReference type="Rhea" id="RHEA:69820"/>
    </physiologicalReaction>
</comment>
<evidence type="ECO:0000256" key="15">
    <source>
        <dbReference type="ARBA" id="ARBA00048041"/>
    </source>
</evidence>
<sequence length="535" mass="60350">MVKTVAVIGAGISGLAAVKSCLEEGLEPTCYEKRDDIGGVWRFTDNVEDGSPSIYKSLVSNSSKELMSLSDFPMPENFPNYLPNAKYLEYCKLYAENFQLMKHIKLKTTVCNVQRHSDFSLTGKWVVVTKNGEEKNTTVFDAVMICTGQYTQPVLPLDSFPGIKNFKGEILHSRDYKKPVGYDGKKVLIIGMGNSGVDISTDLCTKASQVYLSTRRGVCVFRRLGPDGLPVDLSFTTRFRSLVQKTVPTAVSRMMINQSMNEQFNHGLYNIQPECLLSKEPLINEELPSRILAGLIIMKPGVTRFTETSAHFSDGTSVDDLDVVILATGYHVKFPFLEESVINVDNNKGFLYKKIFPVNLQQPTIAFICFIQPIGPLMVIAELQCRWATRLFKGLLKLPSTKEMKDHLDEDEMFRLHWFETAHQNWRRVDYVQYLDNLASDINVKPNILKLMLTDPVLGFKLLFGPNIAYQYRLSGPGKWAGARKTIMTQWDRMEKPLRTRGMKKSSPSPIAVFASLLPWFLCFVVLCAAILIKG</sequence>
<dbReference type="InterPro" id="IPR000960">
    <property type="entry name" value="Flavin_mOase"/>
</dbReference>
<dbReference type="GeneTree" id="ENSGT00940000160256"/>
<dbReference type="GO" id="GO:0004499">
    <property type="term" value="F:N,N-dimethylaniline monooxygenase activity"/>
    <property type="evidence" value="ECO:0007669"/>
    <property type="project" value="UniProtKB-UniRule"/>
</dbReference>
<dbReference type="InterPro" id="IPR050346">
    <property type="entry name" value="FMO-like"/>
</dbReference>
<evidence type="ECO:0000313" key="22">
    <source>
        <dbReference type="Proteomes" id="UP000694569"/>
    </source>
</evidence>
<evidence type="ECO:0000256" key="14">
    <source>
        <dbReference type="ARBA" id="ARBA00047338"/>
    </source>
</evidence>
<comment type="function">
    <text evidence="13">Broad spectrum monooxygenase that catalyzes the oxygenation of a wide variety of nitrogen- and sulfur-containing compounds including xenobiotics. Catalyzes the S-oxygenation of hypotaurine to produce taurine, an organic osmolyte involved in cell volume regulation as well as a variety of cytoprotective and developmental processes. In vitro, catalyzes the N-oxygenation of trimethylamine (TMA) to produce trimethylamine N-oxide (TMAO) and could therefore participate to the detoxification of this compound that is generated by the action of gut microbiota from dietary precursors such as choline, choline containing compounds, betaine or L-carnitine.</text>
</comment>
<dbReference type="PRINTS" id="PR00370">
    <property type="entry name" value="FMOXYGENASE"/>
</dbReference>
<organism evidence="21 22">
    <name type="scientific">Leptobrachium leishanense</name>
    <name type="common">Leishan spiny toad</name>
    <dbReference type="NCBI Taxonomy" id="445787"/>
    <lineage>
        <taxon>Eukaryota</taxon>
        <taxon>Metazoa</taxon>
        <taxon>Chordata</taxon>
        <taxon>Craniata</taxon>
        <taxon>Vertebrata</taxon>
        <taxon>Euteleostomi</taxon>
        <taxon>Amphibia</taxon>
        <taxon>Batrachia</taxon>
        <taxon>Anura</taxon>
        <taxon>Pelobatoidea</taxon>
        <taxon>Megophryidae</taxon>
        <taxon>Leptobrachium</taxon>
    </lineage>
</organism>
<dbReference type="PRINTS" id="PR01121">
    <property type="entry name" value="FMOXYGENASE1"/>
</dbReference>
<dbReference type="EC" id="1.-.-.-" evidence="19"/>
<keyword evidence="8 18" id="KW-0521">NADP</keyword>
<dbReference type="InterPro" id="IPR002253">
    <property type="entry name" value="Flavin_mOase_1"/>
</dbReference>
<evidence type="ECO:0000256" key="12">
    <source>
        <dbReference type="ARBA" id="ARBA00023136"/>
    </source>
</evidence>
<comment type="subcellular location">
    <subcellularLocation>
        <location evidence="2">Endoplasmic reticulum membrane</location>
        <topology evidence="2">Single-pass membrane protein</topology>
    </subcellularLocation>
</comment>
<keyword evidence="5 20" id="KW-0812">Transmembrane</keyword>
<comment type="cofactor">
    <cofactor evidence="1 18 19">
        <name>FAD</name>
        <dbReference type="ChEBI" id="CHEBI:57692"/>
    </cofactor>
</comment>
<dbReference type="GO" id="GO:0050660">
    <property type="term" value="F:flavin adenine dinucleotide binding"/>
    <property type="evidence" value="ECO:0007669"/>
    <property type="project" value="InterPro"/>
</dbReference>
<keyword evidence="10 18" id="KW-0560">Oxidoreductase</keyword>
<keyword evidence="4 18" id="KW-0285">Flavoprotein</keyword>
<dbReference type="SUPFAM" id="SSF51905">
    <property type="entry name" value="FAD/NAD(P)-binding domain"/>
    <property type="match status" value="2"/>
</dbReference>
<dbReference type="PIRSF" id="PIRSF000332">
    <property type="entry name" value="FMO"/>
    <property type="match status" value="1"/>
</dbReference>
<evidence type="ECO:0000256" key="6">
    <source>
        <dbReference type="ARBA" id="ARBA00022824"/>
    </source>
</evidence>
<dbReference type="FunFam" id="3.50.50.60:FF:000159">
    <property type="entry name" value="Dimethylaniline monooxygenase [N-oxide-forming]"/>
    <property type="match status" value="1"/>
</dbReference>
<protein>
    <recommendedName>
        <fullName evidence="19">Flavin-containing monooxygenase</fullName>
        <ecNumber evidence="19">1.-.-.-</ecNumber>
    </recommendedName>
</protein>
<comment type="catalytic activity">
    <reaction evidence="14">
        <text>hypotaurine + NADH + O2 + H(+) = taurine + NAD(+) + H2O</text>
        <dbReference type="Rhea" id="RHEA:74111"/>
        <dbReference type="ChEBI" id="CHEBI:15377"/>
        <dbReference type="ChEBI" id="CHEBI:15378"/>
        <dbReference type="ChEBI" id="CHEBI:15379"/>
        <dbReference type="ChEBI" id="CHEBI:57540"/>
        <dbReference type="ChEBI" id="CHEBI:57853"/>
        <dbReference type="ChEBI" id="CHEBI:57945"/>
        <dbReference type="ChEBI" id="CHEBI:507393"/>
        <dbReference type="EC" id="1.14.13.8"/>
    </reaction>
    <physiologicalReaction direction="left-to-right" evidence="14">
        <dbReference type="Rhea" id="RHEA:74112"/>
    </physiologicalReaction>
</comment>
<comment type="similarity">
    <text evidence="3 18 19">Belongs to the FMO family.</text>
</comment>
<comment type="catalytic activity">
    <reaction evidence="16">
        <text>trimethylamine + NADPH + O2 = trimethylamine N-oxide + NADP(+) + H2O</text>
        <dbReference type="Rhea" id="RHEA:31979"/>
        <dbReference type="ChEBI" id="CHEBI:15377"/>
        <dbReference type="ChEBI" id="CHEBI:15379"/>
        <dbReference type="ChEBI" id="CHEBI:15724"/>
        <dbReference type="ChEBI" id="CHEBI:57783"/>
        <dbReference type="ChEBI" id="CHEBI:58349"/>
        <dbReference type="ChEBI" id="CHEBI:58389"/>
        <dbReference type="EC" id="1.14.13.148"/>
    </reaction>
    <physiologicalReaction direction="left-to-right" evidence="16">
        <dbReference type="Rhea" id="RHEA:31980"/>
    </physiologicalReaction>
</comment>
<dbReference type="PANTHER" id="PTHR23023">
    <property type="entry name" value="DIMETHYLANILINE MONOOXYGENASE"/>
    <property type="match status" value="1"/>
</dbReference>
<dbReference type="Pfam" id="PF00743">
    <property type="entry name" value="FMO-like"/>
    <property type="match status" value="1"/>
</dbReference>
<dbReference type="OrthoDB" id="66881at2759"/>
<evidence type="ECO:0000256" key="2">
    <source>
        <dbReference type="ARBA" id="ARBA00004389"/>
    </source>
</evidence>
<evidence type="ECO:0000256" key="5">
    <source>
        <dbReference type="ARBA" id="ARBA00022692"/>
    </source>
</evidence>
<reference evidence="21" key="1">
    <citation type="submission" date="2025-08" db="UniProtKB">
        <authorList>
            <consortium name="Ensembl"/>
        </authorList>
    </citation>
    <scope>IDENTIFICATION</scope>
</reference>
<evidence type="ECO:0000313" key="21">
    <source>
        <dbReference type="Ensembl" id="ENSLLEP00000025393.1"/>
    </source>
</evidence>
<comment type="catalytic activity">
    <reaction evidence="17">
        <text>N,N-dimethylaniline + NADPH + O2 + H(+) = N,N-dimethylaniline N-oxide + NADP(+) + H2O</text>
        <dbReference type="Rhea" id="RHEA:24468"/>
        <dbReference type="ChEBI" id="CHEBI:15377"/>
        <dbReference type="ChEBI" id="CHEBI:15378"/>
        <dbReference type="ChEBI" id="CHEBI:15379"/>
        <dbReference type="ChEBI" id="CHEBI:16269"/>
        <dbReference type="ChEBI" id="CHEBI:17735"/>
        <dbReference type="ChEBI" id="CHEBI:57783"/>
        <dbReference type="ChEBI" id="CHEBI:58349"/>
        <dbReference type="EC" id="1.14.13.8"/>
    </reaction>
    <physiologicalReaction direction="left-to-right" evidence="17">
        <dbReference type="Rhea" id="RHEA:24469"/>
    </physiologicalReaction>
</comment>
<keyword evidence="9 20" id="KW-1133">Transmembrane helix</keyword>
<dbReference type="GO" id="GO:0034899">
    <property type="term" value="F:trimethylamine monooxygenase activity"/>
    <property type="evidence" value="ECO:0007669"/>
    <property type="project" value="UniProtKB-EC"/>
</dbReference>
<evidence type="ECO:0000256" key="20">
    <source>
        <dbReference type="SAM" id="Phobius"/>
    </source>
</evidence>
<dbReference type="InterPro" id="IPR020946">
    <property type="entry name" value="Flavin_mOase-like"/>
</dbReference>
<evidence type="ECO:0000256" key="9">
    <source>
        <dbReference type="ARBA" id="ARBA00022989"/>
    </source>
</evidence>
<feature type="transmembrane region" description="Helical" evidence="20">
    <location>
        <begin position="511"/>
        <end position="533"/>
    </location>
</feature>
<evidence type="ECO:0000256" key="8">
    <source>
        <dbReference type="ARBA" id="ARBA00022857"/>
    </source>
</evidence>
<dbReference type="AlphaFoldDB" id="A0A8C5WAK6"/>
<keyword evidence="11 18" id="KW-0503">Monooxygenase</keyword>
<keyword evidence="12 18" id="KW-0472">Membrane</keyword>
<reference evidence="21" key="2">
    <citation type="submission" date="2025-09" db="UniProtKB">
        <authorList>
            <consortium name="Ensembl"/>
        </authorList>
    </citation>
    <scope>IDENTIFICATION</scope>
</reference>
<dbReference type="GO" id="GO:0050661">
    <property type="term" value="F:NADP binding"/>
    <property type="evidence" value="ECO:0007669"/>
    <property type="project" value="InterPro"/>
</dbReference>
<dbReference type="GO" id="GO:0005789">
    <property type="term" value="C:endoplasmic reticulum membrane"/>
    <property type="evidence" value="ECO:0007669"/>
    <property type="project" value="UniProtKB-SubCell"/>
</dbReference>
<evidence type="ECO:0000256" key="10">
    <source>
        <dbReference type="ARBA" id="ARBA00023002"/>
    </source>
</evidence>
<evidence type="ECO:0000256" key="18">
    <source>
        <dbReference type="PIRNR" id="PIRNR000332"/>
    </source>
</evidence>
<evidence type="ECO:0000256" key="4">
    <source>
        <dbReference type="ARBA" id="ARBA00022630"/>
    </source>
</evidence>
<keyword evidence="6 18" id="KW-0256">Endoplasmic reticulum</keyword>
<name>A0A8C5WAK6_9ANUR</name>